<reference evidence="2" key="1">
    <citation type="journal article" date="2017" name="Genome Biol.">
        <title>Comparative genomics reveals high biological diversity and specific adaptations in the industrially and medically important fungal genus Aspergillus.</title>
        <authorList>
            <person name="de Vries R.P."/>
            <person name="Riley R."/>
            <person name="Wiebenga A."/>
            <person name="Aguilar-Osorio G."/>
            <person name="Amillis S."/>
            <person name="Uchima C.A."/>
            <person name="Anderluh G."/>
            <person name="Asadollahi M."/>
            <person name="Askin M."/>
            <person name="Barry K."/>
            <person name="Battaglia E."/>
            <person name="Bayram O."/>
            <person name="Benocci T."/>
            <person name="Braus-Stromeyer S.A."/>
            <person name="Caldana C."/>
            <person name="Canovas D."/>
            <person name="Cerqueira G.C."/>
            <person name="Chen F."/>
            <person name="Chen W."/>
            <person name="Choi C."/>
            <person name="Clum A."/>
            <person name="Dos Santos R.A."/>
            <person name="Damasio A.R."/>
            <person name="Diallinas G."/>
            <person name="Emri T."/>
            <person name="Fekete E."/>
            <person name="Flipphi M."/>
            <person name="Freyberg S."/>
            <person name="Gallo A."/>
            <person name="Gournas C."/>
            <person name="Habgood R."/>
            <person name="Hainaut M."/>
            <person name="Harispe M.L."/>
            <person name="Henrissat B."/>
            <person name="Hilden K.S."/>
            <person name="Hope R."/>
            <person name="Hossain A."/>
            <person name="Karabika E."/>
            <person name="Karaffa L."/>
            <person name="Karanyi Z."/>
            <person name="Krasevec N."/>
            <person name="Kuo A."/>
            <person name="Kusch H."/>
            <person name="LaButti K."/>
            <person name="Lagendijk E.L."/>
            <person name="Lapidus A."/>
            <person name="Levasseur A."/>
            <person name="Lindquist E."/>
            <person name="Lipzen A."/>
            <person name="Logrieco A.F."/>
            <person name="MacCabe A."/>
            <person name="Maekelae M.R."/>
            <person name="Malavazi I."/>
            <person name="Melin P."/>
            <person name="Meyer V."/>
            <person name="Mielnichuk N."/>
            <person name="Miskei M."/>
            <person name="Molnar A.P."/>
            <person name="Mule G."/>
            <person name="Ngan C.Y."/>
            <person name="Orejas M."/>
            <person name="Orosz E."/>
            <person name="Ouedraogo J.P."/>
            <person name="Overkamp K.M."/>
            <person name="Park H.-S."/>
            <person name="Perrone G."/>
            <person name="Piumi F."/>
            <person name="Punt P.J."/>
            <person name="Ram A.F."/>
            <person name="Ramon A."/>
            <person name="Rauscher S."/>
            <person name="Record E."/>
            <person name="Riano-Pachon D.M."/>
            <person name="Robert V."/>
            <person name="Roehrig J."/>
            <person name="Ruller R."/>
            <person name="Salamov A."/>
            <person name="Salih N.S."/>
            <person name="Samson R.A."/>
            <person name="Sandor E."/>
            <person name="Sanguinetti M."/>
            <person name="Schuetze T."/>
            <person name="Sepcic K."/>
            <person name="Shelest E."/>
            <person name="Sherlock G."/>
            <person name="Sophianopoulou V."/>
            <person name="Squina F.M."/>
            <person name="Sun H."/>
            <person name="Susca A."/>
            <person name="Todd R.B."/>
            <person name="Tsang A."/>
            <person name="Unkles S.E."/>
            <person name="van de Wiele N."/>
            <person name="van Rossen-Uffink D."/>
            <person name="Oliveira J.V."/>
            <person name="Vesth T.C."/>
            <person name="Visser J."/>
            <person name="Yu J.-H."/>
            <person name="Zhou M."/>
            <person name="Andersen M.R."/>
            <person name="Archer D.B."/>
            <person name="Baker S.E."/>
            <person name="Benoit I."/>
            <person name="Brakhage A.A."/>
            <person name="Braus G.H."/>
            <person name="Fischer R."/>
            <person name="Frisvad J.C."/>
            <person name="Goldman G.H."/>
            <person name="Houbraken J."/>
            <person name="Oakley B."/>
            <person name="Pocsi I."/>
            <person name="Scazzocchio C."/>
            <person name="Seiboth B."/>
            <person name="vanKuyk P.A."/>
            <person name="Wortman J."/>
            <person name="Dyer P.S."/>
            <person name="Grigoriev I.V."/>
        </authorList>
    </citation>
    <scope>NUCLEOTIDE SEQUENCE [LARGE SCALE GENOMIC DNA]</scope>
    <source>
        <strain evidence="2">CBS 593.65</strain>
    </source>
</reference>
<dbReference type="RefSeq" id="XP_040706710.1">
    <property type="nucleotide sequence ID" value="XM_040844528.1"/>
</dbReference>
<dbReference type="GeneID" id="63760601"/>
<dbReference type="AlphaFoldDB" id="A0A1L9TTZ6"/>
<evidence type="ECO:0000313" key="2">
    <source>
        <dbReference type="Proteomes" id="UP000184356"/>
    </source>
</evidence>
<keyword evidence="2" id="KW-1185">Reference proteome</keyword>
<dbReference type="VEuPathDB" id="FungiDB:ASPSYDRAFT_28518"/>
<proteinExistence type="predicted"/>
<accession>A0A1L9TTZ6</accession>
<dbReference type="Proteomes" id="UP000184356">
    <property type="component" value="Unassembled WGS sequence"/>
</dbReference>
<evidence type="ECO:0000313" key="1">
    <source>
        <dbReference type="EMBL" id="OJJ62904.1"/>
    </source>
</evidence>
<name>A0A1L9TTZ6_9EURO</name>
<protein>
    <submittedName>
        <fullName evidence="1">Uncharacterized protein</fullName>
    </submittedName>
</protein>
<dbReference type="EMBL" id="KV878583">
    <property type="protein sequence ID" value="OJJ62904.1"/>
    <property type="molecule type" value="Genomic_DNA"/>
</dbReference>
<gene>
    <name evidence="1" type="ORF">ASPSYDRAFT_28518</name>
</gene>
<dbReference type="OrthoDB" id="1720422at2759"/>
<organism evidence="1 2">
    <name type="scientific">Aspergillus sydowii CBS 593.65</name>
    <dbReference type="NCBI Taxonomy" id="1036612"/>
    <lineage>
        <taxon>Eukaryota</taxon>
        <taxon>Fungi</taxon>
        <taxon>Dikarya</taxon>
        <taxon>Ascomycota</taxon>
        <taxon>Pezizomycotina</taxon>
        <taxon>Eurotiomycetes</taxon>
        <taxon>Eurotiomycetidae</taxon>
        <taxon>Eurotiales</taxon>
        <taxon>Aspergillaceae</taxon>
        <taxon>Aspergillus</taxon>
        <taxon>Aspergillus subgen. Nidulantes</taxon>
    </lineage>
</organism>
<sequence length="209" mass="23436">MDGKSTVWSTVGVIEFKVTLTTEALDGDILALPSVVNLKSVAICDDLATLAARLSRTPALKWEILNIRSISTYEYYSTLRDYQPSFEIINHLVASFSALFPGLTFNISRYLRRFSPRDFGDLFGFACWAFGPSGLPKLDLLVYREVQDLSEPSFDYICLCRNTNAFAGCVPFRVLEIDESADSDVVLQKVKANAEFLETMPSPPWDPMH</sequence>